<name>A0A1E5CG75_9GAMM</name>
<dbReference type="InterPro" id="IPR027396">
    <property type="entry name" value="DsrEFH-like"/>
</dbReference>
<accession>A0A1E5CG75</accession>
<dbReference type="Pfam" id="PF04077">
    <property type="entry name" value="DsrH"/>
    <property type="match status" value="1"/>
</dbReference>
<dbReference type="SUPFAM" id="SSF75169">
    <property type="entry name" value="DsrEFH-like"/>
    <property type="match status" value="1"/>
</dbReference>
<evidence type="ECO:0000313" key="1">
    <source>
        <dbReference type="EMBL" id="OEE64489.1"/>
    </source>
</evidence>
<dbReference type="PANTHER" id="PTHR37526:SF1">
    <property type="entry name" value="PROTEIN TUSB"/>
    <property type="match status" value="1"/>
</dbReference>
<gene>
    <name evidence="1" type="ORF">A1OK_00805</name>
</gene>
<sequence>MLHTVSTSPFSSSSLSNCLRYSDPNSEILLIEDAVIAAIDSGEWQEALTLSGRRIYVLHDDVVARGLSREISENFELVDIKGFVLLTEQHVTQMKW</sequence>
<dbReference type="GO" id="GO:1990228">
    <property type="term" value="C:sulfurtransferase complex"/>
    <property type="evidence" value="ECO:0007669"/>
    <property type="project" value="TreeGrafter"/>
</dbReference>
<dbReference type="PANTHER" id="PTHR37526">
    <property type="entry name" value="PROTEIN TUSB"/>
    <property type="match status" value="1"/>
</dbReference>
<proteinExistence type="predicted"/>
<reference evidence="1 2" key="1">
    <citation type="journal article" date="2012" name="Science">
        <title>Ecological populations of bacteria act as socially cohesive units of antibiotic production and resistance.</title>
        <authorList>
            <person name="Cordero O.X."/>
            <person name="Wildschutte H."/>
            <person name="Kirkup B."/>
            <person name="Proehl S."/>
            <person name="Ngo L."/>
            <person name="Hussain F."/>
            <person name="Le Roux F."/>
            <person name="Mincer T."/>
            <person name="Polz M.F."/>
        </authorList>
    </citation>
    <scope>NUCLEOTIDE SEQUENCE [LARGE SCALE GENOMIC DNA]</scope>
    <source>
        <strain evidence="1 2">FF-454</strain>
    </source>
</reference>
<dbReference type="InterPro" id="IPR007215">
    <property type="entry name" value="Sulphur_relay_TusB/DsrH"/>
</dbReference>
<comment type="caution">
    <text evidence="1">The sequence shown here is derived from an EMBL/GenBank/DDBJ whole genome shotgun (WGS) entry which is preliminary data.</text>
</comment>
<dbReference type="GO" id="GO:0002143">
    <property type="term" value="P:tRNA wobble position uridine thiolation"/>
    <property type="evidence" value="ECO:0007669"/>
    <property type="project" value="InterPro"/>
</dbReference>
<keyword evidence="2" id="KW-1185">Reference proteome</keyword>
<dbReference type="Gene3D" id="3.40.1260.10">
    <property type="entry name" value="DsrEFH-like"/>
    <property type="match status" value="1"/>
</dbReference>
<evidence type="ECO:0000313" key="2">
    <source>
        <dbReference type="Proteomes" id="UP000095039"/>
    </source>
</evidence>
<dbReference type="AlphaFoldDB" id="A0A1E5CG75"/>
<dbReference type="Proteomes" id="UP000095039">
    <property type="component" value="Unassembled WGS sequence"/>
</dbReference>
<organism evidence="1 2">
    <name type="scientific">Enterovibrio norvegicus FF-454</name>
    <dbReference type="NCBI Taxonomy" id="1185651"/>
    <lineage>
        <taxon>Bacteria</taxon>
        <taxon>Pseudomonadati</taxon>
        <taxon>Pseudomonadota</taxon>
        <taxon>Gammaproteobacteria</taxon>
        <taxon>Vibrionales</taxon>
        <taxon>Vibrionaceae</taxon>
        <taxon>Enterovibrio</taxon>
    </lineage>
</organism>
<dbReference type="NCBIfam" id="TIGR03011">
    <property type="entry name" value="sulf_tusB_dsrH"/>
    <property type="match status" value="1"/>
</dbReference>
<dbReference type="EMBL" id="AJWN02000002">
    <property type="protein sequence ID" value="OEE64489.1"/>
    <property type="molecule type" value="Genomic_DNA"/>
</dbReference>
<dbReference type="RefSeq" id="WP_016962005.1">
    <property type="nucleotide sequence ID" value="NZ_AJWN02000002.1"/>
</dbReference>
<dbReference type="GO" id="GO:0016740">
    <property type="term" value="F:transferase activity"/>
    <property type="evidence" value="ECO:0007669"/>
    <property type="project" value="UniProtKB-KW"/>
</dbReference>
<protein>
    <submittedName>
        <fullName evidence="1">Sulfurtransferase TusB</fullName>
    </submittedName>
</protein>